<keyword evidence="9" id="KW-1185">Reference proteome</keyword>
<feature type="domain" description="NodB homology" evidence="7">
    <location>
        <begin position="21"/>
        <end position="140"/>
    </location>
</feature>
<evidence type="ECO:0000256" key="1">
    <source>
        <dbReference type="ARBA" id="ARBA00003236"/>
    </source>
</evidence>
<dbReference type="PANTHER" id="PTHR10587">
    <property type="entry name" value="GLYCOSYL TRANSFERASE-RELATED"/>
    <property type="match status" value="1"/>
</dbReference>
<evidence type="ECO:0000256" key="6">
    <source>
        <dbReference type="ARBA" id="ARBA00032976"/>
    </source>
</evidence>
<dbReference type="Pfam" id="PF01522">
    <property type="entry name" value="Polysacc_deac_1"/>
    <property type="match status" value="1"/>
</dbReference>
<dbReference type="InterPro" id="IPR050248">
    <property type="entry name" value="Polysacc_deacetylase_ArnD"/>
</dbReference>
<sequence>MNAAAPFCIAILLAVQAPSGESREIAFSYDDPPWRDTAIMTGVDRTEALIAALDEADVEGAAFFAVTERIDASGAARLRAYAEAGHVIANHTHSHMNLHTAGVDAFLDDVRTADSILRAHDGFRPWFRFPYLNHGSDSAQRDAARSGLAELGYTIGYVTVDNFDFYLDRLANDAVAAGQSVDWEGLRELYVDMLADAAEHYDAIARRHLDRSPRHVLLLHENDLAAMFSDDLARELRTRGWTIIPAERAYEDPIAAMEPDTLYLGQGRVAALAHARGVPATGLRPALEATDALREAFAPLISAPSPARERP</sequence>
<dbReference type="EMBL" id="SRXW01000001">
    <property type="protein sequence ID" value="TGY89793.1"/>
    <property type="molecule type" value="Genomic_DNA"/>
</dbReference>
<evidence type="ECO:0000256" key="5">
    <source>
        <dbReference type="ARBA" id="ARBA00022801"/>
    </source>
</evidence>
<comment type="caution">
    <text evidence="8">The sequence shown here is derived from an EMBL/GenBank/DDBJ whole genome shotgun (WGS) entry which is preliminary data.</text>
</comment>
<dbReference type="PANTHER" id="PTHR10587:SF133">
    <property type="entry name" value="CHITIN DEACETYLASE 1-RELATED"/>
    <property type="match status" value="1"/>
</dbReference>
<proteinExistence type="inferred from homology"/>
<comment type="similarity">
    <text evidence="2">Belongs to the polysaccharide deacetylase family.</text>
</comment>
<dbReference type="OrthoDB" id="5291101at2"/>
<dbReference type="InterPro" id="IPR002509">
    <property type="entry name" value="NODB_dom"/>
</dbReference>
<dbReference type="GO" id="GO:0046872">
    <property type="term" value="F:metal ion binding"/>
    <property type="evidence" value="ECO:0007669"/>
    <property type="project" value="UniProtKB-KW"/>
</dbReference>
<organism evidence="8 9">
    <name type="scientific">Marinicauda algicola</name>
    <dbReference type="NCBI Taxonomy" id="2029849"/>
    <lineage>
        <taxon>Bacteria</taxon>
        <taxon>Pseudomonadati</taxon>
        <taxon>Pseudomonadota</taxon>
        <taxon>Alphaproteobacteria</taxon>
        <taxon>Maricaulales</taxon>
        <taxon>Maricaulaceae</taxon>
        <taxon>Marinicauda</taxon>
    </lineage>
</organism>
<evidence type="ECO:0000256" key="3">
    <source>
        <dbReference type="ARBA" id="ARBA00020071"/>
    </source>
</evidence>
<dbReference type="InterPro" id="IPR011330">
    <property type="entry name" value="Glyco_hydro/deAcase_b/a-brl"/>
</dbReference>
<dbReference type="GO" id="GO:0005975">
    <property type="term" value="P:carbohydrate metabolic process"/>
    <property type="evidence" value="ECO:0007669"/>
    <property type="project" value="InterPro"/>
</dbReference>
<evidence type="ECO:0000256" key="4">
    <source>
        <dbReference type="ARBA" id="ARBA00022723"/>
    </source>
</evidence>
<keyword evidence="5" id="KW-0378">Hydrolase</keyword>
<name>A0A4S2H2T4_9PROT</name>
<comment type="function">
    <text evidence="1">Is involved in generating a small heat-stable compound (Nod), an acylated oligomer of N-acetylglucosamine, that stimulates mitosis in various plant protoplasts.</text>
</comment>
<evidence type="ECO:0000256" key="2">
    <source>
        <dbReference type="ARBA" id="ARBA00010973"/>
    </source>
</evidence>
<protein>
    <recommendedName>
        <fullName evidence="3">Chitooligosaccharide deacetylase</fullName>
    </recommendedName>
    <alternativeName>
        <fullName evidence="6">Nodulation protein B</fullName>
    </alternativeName>
</protein>
<dbReference type="Gene3D" id="3.20.20.370">
    <property type="entry name" value="Glycoside hydrolase/deacetylase"/>
    <property type="match status" value="1"/>
</dbReference>
<evidence type="ECO:0000313" key="9">
    <source>
        <dbReference type="Proteomes" id="UP000308054"/>
    </source>
</evidence>
<evidence type="ECO:0000259" key="7">
    <source>
        <dbReference type="Pfam" id="PF01522"/>
    </source>
</evidence>
<keyword evidence="4" id="KW-0479">Metal-binding</keyword>
<gene>
    <name evidence="8" type="ORF">E5163_01235</name>
</gene>
<dbReference type="GO" id="GO:0016810">
    <property type="term" value="F:hydrolase activity, acting on carbon-nitrogen (but not peptide) bonds"/>
    <property type="evidence" value="ECO:0007669"/>
    <property type="project" value="InterPro"/>
</dbReference>
<dbReference type="SUPFAM" id="SSF88713">
    <property type="entry name" value="Glycoside hydrolase/deacetylase"/>
    <property type="match status" value="1"/>
</dbReference>
<evidence type="ECO:0000313" key="8">
    <source>
        <dbReference type="EMBL" id="TGY89793.1"/>
    </source>
</evidence>
<dbReference type="Proteomes" id="UP000308054">
    <property type="component" value="Unassembled WGS sequence"/>
</dbReference>
<accession>A0A4S2H2T4</accession>
<dbReference type="GO" id="GO:0016020">
    <property type="term" value="C:membrane"/>
    <property type="evidence" value="ECO:0007669"/>
    <property type="project" value="TreeGrafter"/>
</dbReference>
<dbReference type="RefSeq" id="WP_135994290.1">
    <property type="nucleotide sequence ID" value="NZ_CP071057.1"/>
</dbReference>
<reference evidence="8 9" key="1">
    <citation type="journal article" date="2017" name="Int. J. Syst. Evol. Microbiol.">
        <title>Marinicauda algicola sp. nov., isolated from a marine red alga Rhodosorus marinus.</title>
        <authorList>
            <person name="Jeong S.E."/>
            <person name="Jeon S.H."/>
            <person name="Chun B.H."/>
            <person name="Kim D.W."/>
            <person name="Jeon C.O."/>
        </authorList>
    </citation>
    <scope>NUCLEOTIDE SEQUENCE [LARGE SCALE GENOMIC DNA]</scope>
    <source>
        <strain evidence="8 9">JCM 31718</strain>
    </source>
</reference>
<dbReference type="AlphaFoldDB" id="A0A4S2H2T4"/>